<organism evidence="2">
    <name type="scientific">virus sp. ctrcb4</name>
    <dbReference type="NCBI Taxonomy" id="2825824"/>
    <lineage>
        <taxon>Viruses</taxon>
    </lineage>
</organism>
<name>A0A8S5RPN6_9VIRU</name>
<protein>
    <submittedName>
        <fullName evidence="2">Uncharacterized protein</fullName>
    </submittedName>
</protein>
<evidence type="ECO:0000313" key="2">
    <source>
        <dbReference type="EMBL" id="DAE33139.1"/>
    </source>
</evidence>
<accession>A0A8S5RPN6</accession>
<feature type="transmembrane region" description="Helical" evidence="1">
    <location>
        <begin position="29"/>
        <end position="51"/>
    </location>
</feature>
<keyword evidence="1" id="KW-0472">Membrane</keyword>
<evidence type="ECO:0000256" key="1">
    <source>
        <dbReference type="SAM" id="Phobius"/>
    </source>
</evidence>
<sequence>MLAICILSALVKSFQSPFFKEVLATSLSVLSVIVLAVVSFSILETFAALILPPD</sequence>
<dbReference type="EMBL" id="BK059132">
    <property type="protein sequence ID" value="DAE33139.1"/>
    <property type="molecule type" value="Genomic_DNA"/>
</dbReference>
<reference evidence="2" key="1">
    <citation type="journal article" date="2021" name="Proc. Natl. Acad. Sci. U.S.A.">
        <title>A Catalog of Tens of Thousands of Viruses from Human Metagenomes Reveals Hidden Associations with Chronic Diseases.</title>
        <authorList>
            <person name="Tisza M.J."/>
            <person name="Buck C.B."/>
        </authorList>
    </citation>
    <scope>NUCLEOTIDE SEQUENCE</scope>
    <source>
        <strain evidence="2">Ctrcb4</strain>
    </source>
</reference>
<proteinExistence type="predicted"/>
<keyword evidence="1" id="KW-0812">Transmembrane</keyword>
<keyword evidence="1" id="KW-1133">Transmembrane helix</keyword>